<name>D5RR38_9PROT</name>
<protein>
    <submittedName>
        <fullName evidence="2">Uncharacterized protein</fullName>
    </submittedName>
</protein>
<organism evidence="2 3">
    <name type="scientific">Pseudoroseomonas cervicalis ATCC 49957</name>
    <dbReference type="NCBI Taxonomy" id="525371"/>
    <lineage>
        <taxon>Bacteria</taxon>
        <taxon>Pseudomonadati</taxon>
        <taxon>Pseudomonadota</taxon>
        <taxon>Alphaproteobacteria</taxon>
        <taxon>Acetobacterales</taxon>
        <taxon>Roseomonadaceae</taxon>
        <taxon>Roseomonas</taxon>
    </lineage>
</organism>
<evidence type="ECO:0000256" key="1">
    <source>
        <dbReference type="SAM" id="MobiDB-lite"/>
    </source>
</evidence>
<evidence type="ECO:0000313" key="3">
    <source>
        <dbReference type="Proteomes" id="UP000005324"/>
    </source>
</evidence>
<proteinExistence type="predicted"/>
<sequence length="44" mass="4888">MMMLRCSHPPGKARPGHRQPVAQAARRRRPCRVIAAAGQRLQVA</sequence>
<reference evidence="2 3" key="1">
    <citation type="submission" date="2010-04" db="EMBL/GenBank/DDBJ databases">
        <authorList>
            <person name="Qin X."/>
            <person name="Bachman B."/>
            <person name="Battles P."/>
            <person name="Bell A."/>
            <person name="Bess C."/>
            <person name="Bickham C."/>
            <person name="Chaboub L."/>
            <person name="Chen D."/>
            <person name="Coyle M."/>
            <person name="Deiros D.R."/>
            <person name="Dinh H."/>
            <person name="Forbes L."/>
            <person name="Fowler G."/>
            <person name="Francisco L."/>
            <person name="Fu Q."/>
            <person name="Gubbala S."/>
            <person name="Hale W."/>
            <person name="Han Y."/>
            <person name="Hemphill L."/>
            <person name="Highlander S.K."/>
            <person name="Hirani K."/>
            <person name="Hogues M."/>
            <person name="Jackson L."/>
            <person name="Jakkamsetti A."/>
            <person name="Javaid M."/>
            <person name="Jiang H."/>
            <person name="Korchina V."/>
            <person name="Kovar C."/>
            <person name="Lara F."/>
            <person name="Lee S."/>
            <person name="Mata R."/>
            <person name="Mathew T."/>
            <person name="Moen C."/>
            <person name="Morales K."/>
            <person name="Munidasa M."/>
            <person name="Nazareth L."/>
            <person name="Ngo R."/>
            <person name="Nguyen L."/>
            <person name="Okwuonu G."/>
            <person name="Ongeri F."/>
            <person name="Patil S."/>
            <person name="Petrosino J."/>
            <person name="Pham C."/>
            <person name="Pham P."/>
            <person name="Pu L.-L."/>
            <person name="Puazo M."/>
            <person name="Raj R."/>
            <person name="Reid J."/>
            <person name="Rouhana J."/>
            <person name="Saada N."/>
            <person name="Shang Y."/>
            <person name="Simmons D."/>
            <person name="Thornton R."/>
            <person name="Warren J."/>
            <person name="Weissenberger G."/>
            <person name="Zhang J."/>
            <person name="Zhang L."/>
            <person name="Zhou C."/>
            <person name="Zhu D."/>
            <person name="Muzny D."/>
            <person name="Worley K."/>
            <person name="Gibbs R."/>
        </authorList>
    </citation>
    <scope>NUCLEOTIDE SEQUENCE [LARGE SCALE GENOMIC DNA]</scope>
    <source>
        <strain evidence="2 3">ATCC 49957</strain>
    </source>
</reference>
<feature type="region of interest" description="Disordered" evidence="1">
    <location>
        <begin position="1"/>
        <end position="28"/>
    </location>
</feature>
<comment type="caution">
    <text evidence="2">The sequence shown here is derived from an EMBL/GenBank/DDBJ whole genome shotgun (WGS) entry which is preliminary data.</text>
</comment>
<gene>
    <name evidence="2" type="ORF">HMPREF0731_3550</name>
</gene>
<feature type="non-terminal residue" evidence="2">
    <location>
        <position position="44"/>
    </location>
</feature>
<accession>D5RR38</accession>
<dbReference type="EMBL" id="ADVL01000684">
    <property type="protein sequence ID" value="EFH10241.1"/>
    <property type="molecule type" value="Genomic_DNA"/>
</dbReference>
<dbReference type="HOGENOM" id="CLU_3244325_0_0_5"/>
<evidence type="ECO:0000313" key="2">
    <source>
        <dbReference type="EMBL" id="EFH10241.1"/>
    </source>
</evidence>
<dbReference type="AlphaFoldDB" id="D5RR38"/>
<dbReference type="Proteomes" id="UP000005324">
    <property type="component" value="Unassembled WGS sequence"/>
</dbReference>
<keyword evidence="3" id="KW-1185">Reference proteome</keyword>